<dbReference type="RefSeq" id="WP_023171829.1">
    <property type="nucleotide sequence ID" value="NC_022600.1"/>
</dbReference>
<dbReference type="KEGG" id="glj:GKIL_0552"/>
<dbReference type="OrthoDB" id="9790048at2"/>
<evidence type="ECO:0000256" key="1">
    <source>
        <dbReference type="ARBA" id="ARBA00008725"/>
    </source>
</evidence>
<dbReference type="SUPFAM" id="SSF53850">
    <property type="entry name" value="Periplasmic binding protein-like II"/>
    <property type="match status" value="1"/>
</dbReference>
<feature type="chain" id="PRO_5004663876" evidence="2">
    <location>
        <begin position="37"/>
        <end position="479"/>
    </location>
</feature>
<dbReference type="Proteomes" id="UP000017396">
    <property type="component" value="Chromosome"/>
</dbReference>
<evidence type="ECO:0000313" key="5">
    <source>
        <dbReference type="Proteomes" id="UP000017396"/>
    </source>
</evidence>
<evidence type="ECO:0000259" key="3">
    <source>
        <dbReference type="Pfam" id="PF12849"/>
    </source>
</evidence>
<dbReference type="EMBL" id="CP003587">
    <property type="protein sequence ID" value="AGY56798.1"/>
    <property type="molecule type" value="Genomic_DNA"/>
</dbReference>
<dbReference type="eggNOG" id="COG0226">
    <property type="taxonomic scope" value="Bacteria"/>
</dbReference>
<keyword evidence="2" id="KW-0732">Signal</keyword>
<feature type="domain" description="PBP" evidence="3">
    <location>
        <begin position="171"/>
        <end position="420"/>
    </location>
</feature>
<dbReference type="InterPro" id="IPR050962">
    <property type="entry name" value="Phosphate-bind_PstS"/>
</dbReference>
<keyword evidence="5" id="KW-1185">Reference proteome</keyword>
<dbReference type="HOGENOM" id="CLU_044969_0_0_3"/>
<comment type="similarity">
    <text evidence="1">Belongs to the PstS family.</text>
</comment>
<accession>U5QD78</accession>
<dbReference type="AlphaFoldDB" id="U5QD78"/>
<feature type="signal peptide" evidence="2">
    <location>
        <begin position="1"/>
        <end position="36"/>
    </location>
</feature>
<dbReference type="STRING" id="1183438.GKIL_0552"/>
<sequence length="479" mass="48625">MTRKIKSRHRSVWAFSLSVAALSASGLLAVSQPSQAQSLSCVSADSRANASGGFTIPGNCTQYFGNGATFPGLFYRRFADYFGIAIPANTGGQTGAVGTQPTTPTGSPRANTVQYNYCLTGSGNGRAVFVGTASASATCSYTASFSGGIVTPGNGTAAPAVFPTTSTANPPLFAGSDVPLSSSELSSYAANRQGSRGLPIQVPTVFGAVALAYNNNLTSTLSLSTSDLCGIFDGSLTDWSQIQGTGGLSGPINVIIRSDSSGTTNIFTSYLAAACGSGYYLSGGVNTFPTGLPQTARFVRVAGNDGIVNTVASTSFAVGYAEASFTAPFSTNTPSGQPAPRSALVQNPASGGGFVAPVVSTIRSSLGSVALQATNSSYPCVLQVNPSSLPVLPTNPAAYPIVGATYALLYSRYPSADQADAARGLFLNILGNAPFGRLGANDQVAQGLGFVVLTTGSTIQQRNDLRAQARACVSAITSP</sequence>
<dbReference type="PANTHER" id="PTHR42996">
    <property type="entry name" value="PHOSPHATE-BINDING PROTEIN PSTS"/>
    <property type="match status" value="1"/>
</dbReference>
<dbReference type="PANTHER" id="PTHR42996:SF1">
    <property type="entry name" value="PHOSPHATE-BINDING PROTEIN PSTS"/>
    <property type="match status" value="1"/>
</dbReference>
<organism evidence="4 5">
    <name type="scientific">Gloeobacter kilaueensis (strain ATCC BAA-2537 / CCAP 1431/1 / ULC 316 / JS1)</name>
    <dbReference type="NCBI Taxonomy" id="1183438"/>
    <lineage>
        <taxon>Bacteria</taxon>
        <taxon>Bacillati</taxon>
        <taxon>Cyanobacteriota</taxon>
        <taxon>Cyanophyceae</taxon>
        <taxon>Gloeobacterales</taxon>
        <taxon>Gloeobacteraceae</taxon>
        <taxon>Gloeobacter</taxon>
    </lineage>
</organism>
<reference evidence="4 5" key="1">
    <citation type="journal article" date="2013" name="PLoS ONE">
        <title>Cultivation and Complete Genome Sequencing of Gloeobacter kilaueensis sp. nov., from a Lava Cave in Kilauea Caldera, Hawai'i.</title>
        <authorList>
            <person name="Saw J.H."/>
            <person name="Schatz M."/>
            <person name="Brown M.V."/>
            <person name="Kunkel D.D."/>
            <person name="Foster J.S."/>
            <person name="Shick H."/>
            <person name="Christensen S."/>
            <person name="Hou S."/>
            <person name="Wan X."/>
            <person name="Donachie S.P."/>
        </authorList>
    </citation>
    <scope>NUCLEOTIDE SEQUENCE [LARGE SCALE GENOMIC DNA]</scope>
    <source>
        <strain evidence="5">JS</strain>
    </source>
</reference>
<protein>
    <submittedName>
        <fullName evidence="4">Phosphate ABC transporter, periplasmic phosphate-binding protein</fullName>
    </submittedName>
</protein>
<proteinExistence type="inferred from homology"/>
<evidence type="ECO:0000313" key="4">
    <source>
        <dbReference type="EMBL" id="AGY56798.1"/>
    </source>
</evidence>
<evidence type="ECO:0000256" key="2">
    <source>
        <dbReference type="SAM" id="SignalP"/>
    </source>
</evidence>
<name>U5QD78_GLOK1</name>
<dbReference type="Pfam" id="PF12849">
    <property type="entry name" value="PBP_like_2"/>
    <property type="match status" value="1"/>
</dbReference>
<dbReference type="InterPro" id="IPR024370">
    <property type="entry name" value="PBP_domain"/>
</dbReference>
<dbReference type="Gene3D" id="3.40.190.10">
    <property type="entry name" value="Periplasmic binding protein-like II"/>
    <property type="match status" value="2"/>
</dbReference>
<gene>
    <name evidence="4" type="ORF">GKIL_0552</name>
</gene>